<dbReference type="Pfam" id="PF04618">
    <property type="entry name" value="HD-ZIP_N"/>
    <property type="match status" value="1"/>
</dbReference>
<reference evidence="9" key="1">
    <citation type="journal article" date="2005" name="Nature">
        <title>The map-based sequence of the rice genome.</title>
        <authorList>
            <consortium name="International rice genome sequencing project (IRGSP)"/>
            <person name="Matsumoto T."/>
            <person name="Wu J."/>
            <person name="Kanamori H."/>
            <person name="Katayose Y."/>
            <person name="Fujisawa M."/>
            <person name="Namiki N."/>
            <person name="Mizuno H."/>
            <person name="Yamamoto K."/>
            <person name="Antonio B.A."/>
            <person name="Baba T."/>
            <person name="Sakata K."/>
            <person name="Nagamura Y."/>
            <person name="Aoki H."/>
            <person name="Arikawa K."/>
            <person name="Arita K."/>
            <person name="Bito T."/>
            <person name="Chiden Y."/>
            <person name="Fujitsuka N."/>
            <person name="Fukunaka R."/>
            <person name="Hamada M."/>
            <person name="Harada C."/>
            <person name="Hayashi A."/>
            <person name="Hijishita S."/>
            <person name="Honda M."/>
            <person name="Hosokawa S."/>
            <person name="Ichikawa Y."/>
            <person name="Idonuma A."/>
            <person name="Iijima M."/>
            <person name="Ikeda M."/>
            <person name="Ikeno M."/>
            <person name="Ito K."/>
            <person name="Ito S."/>
            <person name="Ito T."/>
            <person name="Ito Y."/>
            <person name="Ito Y."/>
            <person name="Iwabuchi A."/>
            <person name="Kamiya K."/>
            <person name="Karasawa W."/>
            <person name="Kurita K."/>
            <person name="Katagiri S."/>
            <person name="Kikuta A."/>
            <person name="Kobayashi H."/>
            <person name="Kobayashi N."/>
            <person name="Machita K."/>
            <person name="Maehara T."/>
            <person name="Masukawa M."/>
            <person name="Mizubayashi T."/>
            <person name="Mukai Y."/>
            <person name="Nagasaki H."/>
            <person name="Nagata Y."/>
            <person name="Naito S."/>
            <person name="Nakashima M."/>
            <person name="Nakama Y."/>
            <person name="Nakamichi Y."/>
            <person name="Nakamura M."/>
            <person name="Meguro A."/>
            <person name="Negishi M."/>
            <person name="Ohta I."/>
            <person name="Ohta T."/>
            <person name="Okamoto M."/>
            <person name="Ono N."/>
            <person name="Saji S."/>
            <person name="Sakaguchi M."/>
            <person name="Sakai K."/>
            <person name="Shibata M."/>
            <person name="Shimokawa T."/>
            <person name="Song J."/>
            <person name="Takazaki Y."/>
            <person name="Terasawa K."/>
            <person name="Tsugane M."/>
            <person name="Tsuji K."/>
            <person name="Ueda S."/>
            <person name="Waki K."/>
            <person name="Yamagata H."/>
            <person name="Yamamoto M."/>
            <person name="Yamamoto S."/>
            <person name="Yamane H."/>
            <person name="Yoshiki S."/>
            <person name="Yoshihara R."/>
            <person name="Yukawa K."/>
            <person name="Zhong H."/>
            <person name="Yano M."/>
            <person name="Yuan Q."/>
            <person name="Ouyang S."/>
            <person name="Liu J."/>
            <person name="Jones K.M."/>
            <person name="Gansberger K."/>
            <person name="Moffat K."/>
            <person name="Hill J."/>
            <person name="Bera J."/>
            <person name="Fadrosh D."/>
            <person name="Jin S."/>
            <person name="Johri S."/>
            <person name="Kim M."/>
            <person name="Overton L."/>
            <person name="Reardon M."/>
            <person name="Tsitrin T."/>
            <person name="Vuong H."/>
            <person name="Weaver B."/>
            <person name="Ciecko A."/>
            <person name="Tallon L."/>
            <person name="Jackson J."/>
            <person name="Pai G."/>
            <person name="Aken S.V."/>
            <person name="Utterback T."/>
            <person name="Reidmuller S."/>
            <person name="Feldblyum T."/>
            <person name="Hsiao J."/>
            <person name="Zismann V."/>
            <person name="Iobst S."/>
            <person name="de Vazeille A.R."/>
            <person name="Buell C.R."/>
            <person name="Ying K."/>
            <person name="Li Y."/>
            <person name="Lu T."/>
            <person name="Huang Y."/>
            <person name="Zhao Q."/>
            <person name="Feng Q."/>
            <person name="Zhang L."/>
            <person name="Zhu J."/>
            <person name="Weng Q."/>
            <person name="Mu J."/>
            <person name="Lu Y."/>
            <person name="Fan D."/>
            <person name="Liu Y."/>
            <person name="Guan J."/>
            <person name="Zhang Y."/>
            <person name="Yu S."/>
            <person name="Liu X."/>
            <person name="Zhang Y."/>
            <person name="Hong G."/>
            <person name="Han B."/>
            <person name="Choisne N."/>
            <person name="Demange N."/>
            <person name="Orjeda G."/>
            <person name="Samain S."/>
            <person name="Cattolico L."/>
            <person name="Pelletier E."/>
            <person name="Couloux A."/>
            <person name="Segurens B."/>
            <person name="Wincker P."/>
            <person name="D'Hont A."/>
            <person name="Scarpelli C."/>
            <person name="Weissenbach J."/>
            <person name="Salanoubat M."/>
            <person name="Quetier F."/>
            <person name="Yu Y."/>
            <person name="Kim H.R."/>
            <person name="Rambo T."/>
            <person name="Currie J."/>
            <person name="Collura K."/>
            <person name="Luo M."/>
            <person name="Yang T."/>
            <person name="Ammiraju J.S.S."/>
            <person name="Engler F."/>
            <person name="Soderlund C."/>
            <person name="Wing R.A."/>
            <person name="Palmer L.E."/>
            <person name="de la Bastide M."/>
            <person name="Spiegel L."/>
            <person name="Nascimento L."/>
            <person name="Zutavern T."/>
            <person name="O'Shaughnessy A."/>
            <person name="Dike S."/>
            <person name="Dedhia N."/>
            <person name="Preston R."/>
            <person name="Balija V."/>
            <person name="McCombie W.R."/>
            <person name="Chow T."/>
            <person name="Chen H."/>
            <person name="Chung M."/>
            <person name="Chen C."/>
            <person name="Shaw J."/>
            <person name="Wu H."/>
            <person name="Hsiao K."/>
            <person name="Chao Y."/>
            <person name="Chu M."/>
            <person name="Cheng C."/>
            <person name="Hour A."/>
            <person name="Lee P."/>
            <person name="Lin S."/>
            <person name="Lin Y."/>
            <person name="Liou J."/>
            <person name="Liu S."/>
            <person name="Hsing Y."/>
            <person name="Raghuvanshi S."/>
            <person name="Mohanty A."/>
            <person name="Bharti A.K."/>
            <person name="Gaur A."/>
            <person name="Gupta V."/>
            <person name="Kumar D."/>
            <person name="Ravi V."/>
            <person name="Vij S."/>
            <person name="Kapur A."/>
            <person name="Khurana P."/>
            <person name="Khurana P."/>
            <person name="Khurana J.P."/>
            <person name="Tyagi A.K."/>
            <person name="Gaikwad K."/>
            <person name="Singh A."/>
            <person name="Dalal V."/>
            <person name="Srivastava S."/>
            <person name="Dixit A."/>
            <person name="Pal A.K."/>
            <person name="Ghazi I.A."/>
            <person name="Yadav M."/>
            <person name="Pandit A."/>
            <person name="Bhargava A."/>
            <person name="Sureshbabu K."/>
            <person name="Batra K."/>
            <person name="Sharma T.R."/>
            <person name="Mohapatra T."/>
            <person name="Singh N.K."/>
            <person name="Messing J."/>
            <person name="Nelson A.B."/>
            <person name="Fuks G."/>
            <person name="Kavchok S."/>
            <person name="Keizer G."/>
            <person name="Linton E."/>
            <person name="Llaca V."/>
            <person name="Song R."/>
            <person name="Tanyolac B."/>
            <person name="Young S."/>
            <person name="Ho-Il K."/>
            <person name="Hahn J.H."/>
            <person name="Sangsakoo G."/>
            <person name="Vanavichit A."/>
            <person name="de Mattos Luiz.A.T."/>
            <person name="Zimmer P.D."/>
            <person name="Malone G."/>
            <person name="Dellagostin O."/>
            <person name="de Oliveira A.C."/>
            <person name="Bevan M."/>
            <person name="Bancroft I."/>
            <person name="Minx P."/>
            <person name="Cordum H."/>
            <person name="Wilson R."/>
            <person name="Cheng Z."/>
            <person name="Jin W."/>
            <person name="Jiang J."/>
            <person name="Leong S.A."/>
            <person name="Iwama H."/>
            <person name="Gojobori T."/>
            <person name="Itoh T."/>
            <person name="Niimura Y."/>
            <person name="Fujii Y."/>
            <person name="Habara T."/>
            <person name="Sakai H."/>
            <person name="Sato Y."/>
            <person name="Wilson G."/>
            <person name="Kumar K."/>
            <person name="McCouch S."/>
            <person name="Juretic N."/>
            <person name="Hoen D."/>
            <person name="Wright S."/>
            <person name="Bruskiewich R."/>
            <person name="Bureau T."/>
            <person name="Miyao A."/>
            <person name="Hirochika H."/>
            <person name="Nishikawa T."/>
            <person name="Kadowaki K."/>
            <person name="Sugiura M."/>
            <person name="Burr B."/>
            <person name="Sasaki T."/>
        </authorList>
    </citation>
    <scope>NUCLEOTIDE SEQUENCE [LARGE SCALE GENOMIC DNA]</scope>
    <source>
        <strain evidence="9">cv. Nipponbare</strain>
    </source>
</reference>
<feature type="compositionally biased region" description="Low complexity" evidence="5">
    <location>
        <begin position="11"/>
        <end position="24"/>
    </location>
</feature>
<feature type="domain" description="Homeobox" evidence="6">
    <location>
        <begin position="74"/>
        <end position="117"/>
    </location>
</feature>
<dbReference type="Gene3D" id="1.10.10.60">
    <property type="entry name" value="Homeodomain-like"/>
    <property type="match status" value="1"/>
</dbReference>
<name>Q9FWE5_ORYSJ</name>
<evidence type="ECO:0000256" key="4">
    <source>
        <dbReference type="RuleBase" id="RU000682"/>
    </source>
</evidence>
<evidence type="ECO:0000256" key="2">
    <source>
        <dbReference type="ARBA" id="ARBA00023015"/>
    </source>
</evidence>
<feature type="compositionally biased region" description="Low complexity" evidence="5">
    <location>
        <begin position="39"/>
        <end position="63"/>
    </location>
</feature>
<evidence type="ECO:0000259" key="7">
    <source>
        <dbReference type="Pfam" id="PF04618"/>
    </source>
</evidence>
<feature type="domain" description="HD-ZIP protein N-terminal" evidence="7">
    <location>
        <begin position="36"/>
        <end position="54"/>
    </location>
</feature>
<dbReference type="GO" id="GO:0005634">
    <property type="term" value="C:nucleus"/>
    <property type="evidence" value="ECO:0007669"/>
    <property type="project" value="UniProtKB-SubCell"/>
</dbReference>
<dbReference type="EMBL" id="AC051633">
    <property type="protein sequence ID" value="AAG13598.1"/>
    <property type="molecule type" value="Genomic_DNA"/>
</dbReference>
<protein>
    <submittedName>
        <fullName evidence="8">Homeobox-leucine zipper protein</fullName>
    </submittedName>
</protein>
<dbReference type="InterPro" id="IPR001356">
    <property type="entry name" value="HD"/>
</dbReference>
<dbReference type="Proteomes" id="UP000000763">
    <property type="component" value="Chromosome 10"/>
</dbReference>
<keyword evidence="4 8" id="KW-0371">Homeobox</keyword>
<proteinExistence type="predicted"/>
<organism evidence="8 9">
    <name type="scientific">Oryza sativa subsp. japonica</name>
    <name type="common">Rice</name>
    <dbReference type="NCBI Taxonomy" id="39947"/>
    <lineage>
        <taxon>Eukaryota</taxon>
        <taxon>Viridiplantae</taxon>
        <taxon>Streptophyta</taxon>
        <taxon>Embryophyta</taxon>
        <taxon>Tracheophyta</taxon>
        <taxon>Spermatophyta</taxon>
        <taxon>Magnoliopsida</taxon>
        <taxon>Liliopsida</taxon>
        <taxon>Poales</taxon>
        <taxon>Poaceae</taxon>
        <taxon>BOP clade</taxon>
        <taxon>Oryzoideae</taxon>
        <taxon>Oryzeae</taxon>
        <taxon>Oryzinae</taxon>
        <taxon>Oryza</taxon>
        <taxon>Oryza sativa</taxon>
    </lineage>
</organism>
<dbReference type="InterPro" id="IPR050762">
    <property type="entry name" value="HD-ZIP_Homeobox_LZ_Class_II"/>
</dbReference>
<dbReference type="AlphaFoldDB" id="Q9FWE5"/>
<dbReference type="SUPFAM" id="SSF46689">
    <property type="entry name" value="Homeodomain-like"/>
    <property type="match status" value="1"/>
</dbReference>
<evidence type="ECO:0000313" key="9">
    <source>
        <dbReference type="Proteomes" id="UP000000763"/>
    </source>
</evidence>
<feature type="region of interest" description="Disordered" evidence="5">
    <location>
        <begin position="1"/>
        <end position="24"/>
    </location>
</feature>
<evidence type="ECO:0000259" key="6">
    <source>
        <dbReference type="Pfam" id="PF00046"/>
    </source>
</evidence>
<evidence type="ECO:0000313" key="8">
    <source>
        <dbReference type="EMBL" id="AAG13598.1"/>
    </source>
</evidence>
<evidence type="ECO:0000256" key="3">
    <source>
        <dbReference type="ARBA" id="ARBA00023163"/>
    </source>
</evidence>
<reference evidence="9" key="2">
    <citation type="journal article" date="2008" name="Nucleic Acids Res.">
        <title>The rice annotation project database (RAP-DB): 2008 update.</title>
        <authorList>
            <consortium name="The rice annotation project (RAP)"/>
        </authorList>
    </citation>
    <scope>GENOME REANNOTATION</scope>
    <source>
        <strain evidence="9">cv. Nipponbare</strain>
    </source>
</reference>
<gene>
    <name evidence="8" type="primary">OSJNBb0015I11.18</name>
</gene>
<dbReference type="Pfam" id="PF00046">
    <property type="entry name" value="Homeodomain"/>
    <property type="match status" value="1"/>
</dbReference>
<sequence length="151" mass="15868">MRCDDDDESAADLAGSGGAAAAADRSVGWTVRLLPVVSSPNSTLSSLSGKRGAPSAAAAAVGGSDDEDSDDGSRKKLRLSKDQAAVLEDTFNKHNTLNPKQKAALARQLNLKPRQTEVDCELLKRCCETPTDMKLKRGPPLPLPPPPPPLL</sequence>
<accession>Q9FWE5</accession>
<dbReference type="GO" id="GO:0003677">
    <property type="term" value="F:DNA binding"/>
    <property type="evidence" value="ECO:0007669"/>
    <property type="project" value="UniProtKB-KW"/>
</dbReference>
<feature type="region of interest" description="Disordered" evidence="5">
    <location>
        <begin position="130"/>
        <end position="151"/>
    </location>
</feature>
<evidence type="ECO:0000256" key="1">
    <source>
        <dbReference type="ARBA" id="ARBA00004123"/>
    </source>
</evidence>
<comment type="subcellular location">
    <subcellularLocation>
        <location evidence="1 4">Nucleus</location>
    </subcellularLocation>
</comment>
<keyword evidence="2" id="KW-0805">Transcription regulation</keyword>
<keyword evidence="4 8" id="KW-0238">DNA-binding</keyword>
<dbReference type="PANTHER" id="PTHR45714:SF88">
    <property type="entry name" value="HOMEOBOX-LEUCINE ZIPPER PROTEIN HAT4"/>
    <property type="match status" value="1"/>
</dbReference>
<feature type="compositionally biased region" description="Pro residues" evidence="5">
    <location>
        <begin position="139"/>
        <end position="151"/>
    </location>
</feature>
<dbReference type="CDD" id="cd00086">
    <property type="entry name" value="homeodomain"/>
    <property type="match status" value="1"/>
</dbReference>
<feature type="region of interest" description="Disordered" evidence="5">
    <location>
        <begin position="39"/>
        <end position="81"/>
    </location>
</feature>
<dbReference type="PANTHER" id="PTHR45714">
    <property type="entry name" value="HOMEOBOX-LEUCINE ZIPPER PROTEIN HAT14"/>
    <property type="match status" value="1"/>
</dbReference>
<evidence type="ECO:0000256" key="5">
    <source>
        <dbReference type="SAM" id="MobiDB-lite"/>
    </source>
</evidence>
<keyword evidence="4" id="KW-0539">Nucleus</keyword>
<feature type="compositionally biased region" description="Acidic residues" evidence="5">
    <location>
        <begin position="1"/>
        <end position="10"/>
    </location>
</feature>
<dbReference type="InterPro" id="IPR006712">
    <property type="entry name" value="HD-ZIP_N"/>
</dbReference>
<dbReference type="InterPro" id="IPR009057">
    <property type="entry name" value="Homeodomain-like_sf"/>
</dbReference>
<keyword evidence="3" id="KW-0804">Transcription</keyword>